<feature type="domain" description="RNase H type-2" evidence="17">
    <location>
        <begin position="27"/>
        <end position="216"/>
    </location>
</feature>
<dbReference type="PANTHER" id="PTHR10954:SF18">
    <property type="entry name" value="RIBONUCLEASE HII"/>
    <property type="match status" value="1"/>
</dbReference>
<name>A0A5B9DUF5_9HYPH</name>
<protein>
    <recommendedName>
        <fullName evidence="7 14">Ribonuclease HII</fullName>
        <shortName evidence="14">RNase HII</shortName>
        <ecNumber evidence="6 14">3.1.26.4</ecNumber>
    </recommendedName>
</protein>
<dbReference type="GO" id="GO:0005737">
    <property type="term" value="C:cytoplasm"/>
    <property type="evidence" value="ECO:0007669"/>
    <property type="project" value="UniProtKB-SubCell"/>
</dbReference>
<evidence type="ECO:0000256" key="9">
    <source>
        <dbReference type="ARBA" id="ARBA00022722"/>
    </source>
</evidence>
<evidence type="ECO:0000256" key="14">
    <source>
        <dbReference type="HAMAP-Rule" id="MF_00052"/>
    </source>
</evidence>
<dbReference type="OrthoDB" id="9803420at2"/>
<keyword evidence="19" id="KW-1185">Reference proteome</keyword>
<dbReference type="InterPro" id="IPR001352">
    <property type="entry name" value="RNase_HII/HIII"/>
</dbReference>
<comment type="cofactor">
    <cofactor evidence="2">
        <name>Mg(2+)</name>
        <dbReference type="ChEBI" id="CHEBI:18420"/>
    </cofactor>
</comment>
<dbReference type="EC" id="3.1.26.4" evidence="6 14"/>
<evidence type="ECO:0000313" key="19">
    <source>
        <dbReference type="Proteomes" id="UP000321062"/>
    </source>
</evidence>
<comment type="subcellular location">
    <subcellularLocation>
        <location evidence="4 14">Cytoplasm</location>
    </subcellularLocation>
</comment>
<dbReference type="GO" id="GO:0030145">
    <property type="term" value="F:manganese ion binding"/>
    <property type="evidence" value="ECO:0007669"/>
    <property type="project" value="UniProtKB-UniRule"/>
</dbReference>
<dbReference type="AlphaFoldDB" id="A0A5B9DUF5"/>
<evidence type="ECO:0000256" key="15">
    <source>
        <dbReference type="PROSITE-ProRule" id="PRU01319"/>
    </source>
</evidence>
<keyword evidence="11 14" id="KW-0255">Endonuclease</keyword>
<dbReference type="GO" id="GO:0004523">
    <property type="term" value="F:RNA-DNA hybrid ribonuclease activity"/>
    <property type="evidence" value="ECO:0007669"/>
    <property type="project" value="UniProtKB-UniRule"/>
</dbReference>
<dbReference type="KEGG" id="yti:FNA67_05325"/>
<dbReference type="PANTHER" id="PTHR10954">
    <property type="entry name" value="RIBONUCLEASE H2 SUBUNIT A"/>
    <property type="match status" value="1"/>
</dbReference>
<keyword evidence="8 14" id="KW-0963">Cytoplasm</keyword>
<evidence type="ECO:0000256" key="1">
    <source>
        <dbReference type="ARBA" id="ARBA00000077"/>
    </source>
</evidence>
<evidence type="ECO:0000256" key="7">
    <source>
        <dbReference type="ARBA" id="ARBA00019179"/>
    </source>
</evidence>
<evidence type="ECO:0000256" key="8">
    <source>
        <dbReference type="ARBA" id="ARBA00022490"/>
    </source>
</evidence>
<keyword evidence="10 14" id="KW-0479">Metal-binding</keyword>
<keyword evidence="12 14" id="KW-0378">Hydrolase</keyword>
<feature type="binding site" evidence="14 15">
    <location>
        <position position="34"/>
    </location>
    <ligand>
        <name>a divalent metal cation</name>
        <dbReference type="ChEBI" id="CHEBI:60240"/>
    </ligand>
</feature>
<evidence type="ECO:0000256" key="6">
    <source>
        <dbReference type="ARBA" id="ARBA00012180"/>
    </source>
</evidence>
<evidence type="ECO:0000256" key="3">
    <source>
        <dbReference type="ARBA" id="ARBA00004065"/>
    </source>
</evidence>
<dbReference type="InterPro" id="IPR022898">
    <property type="entry name" value="RNase_HII"/>
</dbReference>
<dbReference type="InterPro" id="IPR036397">
    <property type="entry name" value="RNaseH_sf"/>
</dbReference>
<comment type="similarity">
    <text evidence="5 14 16">Belongs to the RNase HII family.</text>
</comment>
<comment type="function">
    <text evidence="3 14 16">Endonuclease that specifically degrades the RNA of RNA-DNA hybrids.</text>
</comment>
<dbReference type="Proteomes" id="UP000321062">
    <property type="component" value="Chromosome"/>
</dbReference>
<feature type="binding site" evidence="14 15">
    <location>
        <position position="124"/>
    </location>
    <ligand>
        <name>a divalent metal cation</name>
        <dbReference type="ChEBI" id="CHEBI:60240"/>
    </ligand>
</feature>
<gene>
    <name evidence="14" type="primary">rnhB</name>
    <name evidence="18" type="ORF">FNA67_05325</name>
</gene>
<evidence type="ECO:0000256" key="12">
    <source>
        <dbReference type="ARBA" id="ARBA00022801"/>
    </source>
</evidence>
<reference evidence="18 19" key="1">
    <citation type="journal article" date="2015" name="Int. J. Syst. Evol. Microbiol.">
        <title>Youhaiella tibetensis gen. nov., sp. nov., isolated from subsurface sediment.</title>
        <authorList>
            <person name="Wang Y.X."/>
            <person name="Huang F.Q."/>
            <person name="Nogi Y."/>
            <person name="Pang S.J."/>
            <person name="Wang P.K."/>
            <person name="Lv J."/>
        </authorList>
    </citation>
    <scope>NUCLEOTIDE SEQUENCE [LARGE SCALE GENOMIC DNA]</scope>
    <source>
        <strain evidence="19">fig4</strain>
    </source>
</reference>
<evidence type="ECO:0000256" key="16">
    <source>
        <dbReference type="RuleBase" id="RU003515"/>
    </source>
</evidence>
<keyword evidence="13 14" id="KW-0464">Manganese</keyword>
<proteinExistence type="inferred from homology"/>
<accession>A0A5B9DUF5</accession>
<dbReference type="Pfam" id="PF01351">
    <property type="entry name" value="RNase_HII"/>
    <property type="match status" value="1"/>
</dbReference>
<evidence type="ECO:0000256" key="5">
    <source>
        <dbReference type="ARBA" id="ARBA00007383"/>
    </source>
</evidence>
<dbReference type="InterPro" id="IPR024567">
    <property type="entry name" value="RNase_HII/HIII_dom"/>
</dbReference>
<dbReference type="InterPro" id="IPR012337">
    <property type="entry name" value="RNaseH-like_sf"/>
</dbReference>
<dbReference type="HAMAP" id="MF_00052_B">
    <property type="entry name" value="RNase_HII_B"/>
    <property type="match status" value="1"/>
</dbReference>
<dbReference type="NCBIfam" id="NF000595">
    <property type="entry name" value="PRK00015.1-3"/>
    <property type="match status" value="1"/>
</dbReference>
<evidence type="ECO:0000256" key="10">
    <source>
        <dbReference type="ARBA" id="ARBA00022723"/>
    </source>
</evidence>
<evidence type="ECO:0000256" key="4">
    <source>
        <dbReference type="ARBA" id="ARBA00004496"/>
    </source>
</evidence>
<sequence length="217" mass="23032">MPKPDSPIVVIKPSLRHERAALKAGATIVAGVDEAGRGPLAGPVVVAAVILDHRRVPKGLDDSKRLTAEIREELFAEIVAKATVSVVAAPPAIIAARNIRGATLWAMTRAVLNLSMAPDHVLVDGRDVPPGLPVTGQAIIDGDALSVSIAAASIIAKVTRDRMCQIMHRDTPDFGFAGHKGYSTPEHLKALKTFGPSRHHRMDFAPCIAAAERTLFD</sequence>
<dbReference type="SUPFAM" id="SSF53098">
    <property type="entry name" value="Ribonuclease H-like"/>
    <property type="match status" value="1"/>
</dbReference>
<comment type="cofactor">
    <cofactor evidence="14 15">
        <name>Mn(2+)</name>
        <dbReference type="ChEBI" id="CHEBI:29035"/>
    </cofactor>
    <cofactor evidence="14 15">
        <name>Mg(2+)</name>
        <dbReference type="ChEBI" id="CHEBI:18420"/>
    </cofactor>
    <text evidence="14 15">Manganese or magnesium. Binds 1 divalent metal ion per monomer in the absence of substrate. May bind a second metal ion after substrate binding.</text>
</comment>
<dbReference type="Gene3D" id="3.30.420.10">
    <property type="entry name" value="Ribonuclease H-like superfamily/Ribonuclease H"/>
    <property type="match status" value="1"/>
</dbReference>
<keyword evidence="9 14" id="KW-0540">Nuclease</keyword>
<dbReference type="GO" id="GO:0006298">
    <property type="term" value="P:mismatch repair"/>
    <property type="evidence" value="ECO:0007669"/>
    <property type="project" value="TreeGrafter"/>
</dbReference>
<dbReference type="CDD" id="cd07182">
    <property type="entry name" value="RNase_HII_bacteria_HII_like"/>
    <property type="match status" value="1"/>
</dbReference>
<dbReference type="GO" id="GO:0003723">
    <property type="term" value="F:RNA binding"/>
    <property type="evidence" value="ECO:0007669"/>
    <property type="project" value="UniProtKB-UniRule"/>
</dbReference>
<feature type="binding site" evidence="14 15">
    <location>
        <position position="33"/>
    </location>
    <ligand>
        <name>a divalent metal cation</name>
        <dbReference type="ChEBI" id="CHEBI:60240"/>
    </ligand>
</feature>
<evidence type="ECO:0000256" key="13">
    <source>
        <dbReference type="ARBA" id="ARBA00023211"/>
    </source>
</evidence>
<evidence type="ECO:0000259" key="17">
    <source>
        <dbReference type="PROSITE" id="PS51975"/>
    </source>
</evidence>
<dbReference type="PROSITE" id="PS51975">
    <property type="entry name" value="RNASE_H_2"/>
    <property type="match status" value="1"/>
</dbReference>
<dbReference type="GO" id="GO:0043137">
    <property type="term" value="P:DNA replication, removal of RNA primer"/>
    <property type="evidence" value="ECO:0007669"/>
    <property type="project" value="TreeGrafter"/>
</dbReference>
<evidence type="ECO:0000256" key="2">
    <source>
        <dbReference type="ARBA" id="ARBA00001946"/>
    </source>
</evidence>
<organism evidence="18 19">
    <name type="scientific">Paradevosia tibetensis</name>
    <dbReference type="NCBI Taxonomy" id="1447062"/>
    <lineage>
        <taxon>Bacteria</taxon>
        <taxon>Pseudomonadati</taxon>
        <taxon>Pseudomonadota</taxon>
        <taxon>Alphaproteobacteria</taxon>
        <taxon>Hyphomicrobiales</taxon>
        <taxon>Devosiaceae</taxon>
        <taxon>Paradevosia</taxon>
    </lineage>
</organism>
<comment type="catalytic activity">
    <reaction evidence="1 14 15 16">
        <text>Endonucleolytic cleavage to 5'-phosphomonoester.</text>
        <dbReference type="EC" id="3.1.26.4"/>
    </reaction>
</comment>
<dbReference type="GO" id="GO:0032299">
    <property type="term" value="C:ribonuclease H2 complex"/>
    <property type="evidence" value="ECO:0007669"/>
    <property type="project" value="TreeGrafter"/>
</dbReference>
<evidence type="ECO:0000313" key="18">
    <source>
        <dbReference type="EMBL" id="QEE22702.1"/>
    </source>
</evidence>
<dbReference type="EMBL" id="CP041690">
    <property type="protein sequence ID" value="QEE22702.1"/>
    <property type="molecule type" value="Genomic_DNA"/>
</dbReference>
<evidence type="ECO:0000256" key="11">
    <source>
        <dbReference type="ARBA" id="ARBA00022759"/>
    </source>
</evidence>